<reference evidence="1 2" key="1">
    <citation type="journal article" date="2019" name="Appl. Microbiol. Biotechnol.">
        <title>Genome sequence of Isaria javanica and comparative genome analysis insights into family S53 peptidase evolution in fungal entomopathogens.</title>
        <authorList>
            <person name="Lin R."/>
            <person name="Zhang X."/>
            <person name="Xin B."/>
            <person name="Zou M."/>
            <person name="Gao Y."/>
            <person name="Qin F."/>
            <person name="Hu Q."/>
            <person name="Xie B."/>
            <person name="Cheng X."/>
        </authorList>
    </citation>
    <scope>NUCLEOTIDE SEQUENCE [LARGE SCALE GENOMIC DNA]</scope>
    <source>
        <strain evidence="1 2">IJ1G</strain>
    </source>
</reference>
<gene>
    <name evidence="1" type="ORF">IF1G_02668</name>
</gene>
<evidence type="ECO:0000313" key="1">
    <source>
        <dbReference type="EMBL" id="TQV98588.1"/>
    </source>
</evidence>
<proteinExistence type="predicted"/>
<dbReference type="EMBL" id="SPUK01000003">
    <property type="protein sequence ID" value="TQV98588.1"/>
    <property type="molecule type" value="Genomic_DNA"/>
</dbReference>
<protein>
    <submittedName>
        <fullName evidence="1">Uncharacterized protein</fullName>
    </submittedName>
</protein>
<dbReference type="Proteomes" id="UP000315783">
    <property type="component" value="Unassembled WGS sequence"/>
</dbReference>
<accession>A0A545VA52</accession>
<organism evidence="1 2">
    <name type="scientific">Cordyceps javanica</name>
    <dbReference type="NCBI Taxonomy" id="43265"/>
    <lineage>
        <taxon>Eukaryota</taxon>
        <taxon>Fungi</taxon>
        <taxon>Dikarya</taxon>
        <taxon>Ascomycota</taxon>
        <taxon>Pezizomycotina</taxon>
        <taxon>Sordariomycetes</taxon>
        <taxon>Hypocreomycetidae</taxon>
        <taxon>Hypocreales</taxon>
        <taxon>Cordycipitaceae</taxon>
        <taxon>Cordyceps</taxon>
    </lineage>
</organism>
<dbReference type="AlphaFoldDB" id="A0A545VA52"/>
<sequence>MIHLLSIHQRLPPLLHIARATCTFSPSKTLPAPVANPAPAKTLEPAQGACLFLPIEPRGVQRRLRSSSPVHIEPERERMHKGVSFLSYAPACLQRAATNHLHRAIVAVLVQGLPVSSGPYYQPVWLSVSSATYKHTQKSHHDWSPSSSSSSVGQSPFQMRMAWLPLLQAFRYVSFRLSSRMTKLEPWPISHHRPRLVRCPLSAGMTRGVCLSWRPKSGFSSRLFAFVAQVTDGSAGSSRPRIISDTIDD</sequence>
<evidence type="ECO:0000313" key="2">
    <source>
        <dbReference type="Proteomes" id="UP000315783"/>
    </source>
</evidence>
<keyword evidence="2" id="KW-1185">Reference proteome</keyword>
<name>A0A545VA52_9HYPO</name>
<comment type="caution">
    <text evidence="1">The sequence shown here is derived from an EMBL/GenBank/DDBJ whole genome shotgun (WGS) entry which is preliminary data.</text>
</comment>